<keyword evidence="9" id="KW-1185">Reference proteome</keyword>
<keyword evidence="3 5" id="KW-0964">Secreted</keyword>
<evidence type="ECO:0000256" key="1">
    <source>
        <dbReference type="ARBA" id="ARBA00004613"/>
    </source>
</evidence>
<dbReference type="GO" id="GO:0005576">
    <property type="term" value="C:extracellular region"/>
    <property type="evidence" value="ECO:0007669"/>
    <property type="project" value="UniProtKB-SubCell"/>
</dbReference>
<reference evidence="9 10" key="2">
    <citation type="submission" date="2018-07" db="EMBL/GenBank/DDBJ databases">
        <title>Genome sequencing of oomycete isolates from Chile give support for New Zealand origin for Phytophthora kernoviae and make available the first Nothophytophthora sp. genome.</title>
        <authorList>
            <person name="Studholme D.J."/>
            <person name="Sanfuentes E."/>
            <person name="Panda P."/>
            <person name="Hill R."/>
            <person name="Sambles C."/>
            <person name="Grant M."/>
            <person name="Williams N.M."/>
            <person name="Mcdougal R.L."/>
        </authorList>
    </citation>
    <scope>NUCLEOTIDE SEQUENCE [LARGE SCALE GENOMIC DNA]</scope>
    <source>
        <strain evidence="7">Chile2</strain>
        <strain evidence="8">Chile4</strain>
    </source>
</reference>
<proteinExistence type="inferred from homology"/>
<evidence type="ECO:0000313" key="6">
    <source>
        <dbReference type="EMBL" id="KAG2516520.1"/>
    </source>
</evidence>
<feature type="chain" id="PRO_5035484279" description="RxLR effector protein" evidence="5">
    <location>
        <begin position="21"/>
        <end position="177"/>
    </location>
</feature>
<gene>
    <name evidence="7" type="ORF">BBI17_005820</name>
    <name evidence="8" type="ORF">BBO99_00005789</name>
    <name evidence="6" type="ORF">JM16_005502</name>
</gene>
<sequence>MRVHFTVLAAAVTLIASTDASLAYTDSDQTKLSKIVSDFGIHSIESHQIEEKRFLRTHVDTSEEEDEDKNNEERAGALNKLDDLMAKNKMFDDFRLNIAFDHKTKAKIEVKIPKIFWHSNWDGLGKNADDVANMLRADKASDEVIDILPQIFTMYKQLEVDKAKEAAIALAKRAGTS</sequence>
<comment type="similarity">
    <text evidence="2 5">Belongs to the RxLR effector family.</text>
</comment>
<comment type="subcellular location">
    <subcellularLocation>
        <location evidence="1 5">Secreted</location>
    </subcellularLocation>
</comment>
<comment type="caution">
    <text evidence="8">The sequence shown here is derived from an EMBL/GenBank/DDBJ whole genome shotgun (WGS) entry which is preliminary data.</text>
</comment>
<evidence type="ECO:0000313" key="8">
    <source>
        <dbReference type="EMBL" id="RLN78697.1"/>
    </source>
</evidence>
<comment type="domain">
    <text evidence="5">The RxLR-dEER motif acts to carry the protein into the host cell cytoplasm through binding to cell surface phosphatidylinositol-3-phosphate.</text>
</comment>
<evidence type="ECO:0000256" key="4">
    <source>
        <dbReference type="ARBA" id="ARBA00022729"/>
    </source>
</evidence>
<organism evidence="8 9">
    <name type="scientific">Phytophthora kernoviae</name>
    <dbReference type="NCBI Taxonomy" id="325452"/>
    <lineage>
        <taxon>Eukaryota</taxon>
        <taxon>Sar</taxon>
        <taxon>Stramenopiles</taxon>
        <taxon>Oomycota</taxon>
        <taxon>Peronosporomycetes</taxon>
        <taxon>Peronosporales</taxon>
        <taxon>Peronosporaceae</taxon>
        <taxon>Phytophthora</taxon>
    </lineage>
</organism>
<comment type="function">
    <text evidence="5">Effector that suppresses plant defense responses during pathogen infection.</text>
</comment>
<protein>
    <recommendedName>
        <fullName evidence="5">RxLR effector protein</fullName>
    </recommendedName>
</protein>
<reference evidence="6" key="3">
    <citation type="submission" date="2020-06" db="EMBL/GenBank/DDBJ databases">
        <authorList>
            <person name="Studholme D.J."/>
        </authorList>
    </citation>
    <scope>NUCLEOTIDE SEQUENCE</scope>
    <source>
        <strain evidence="6">NZFS 2646</strain>
    </source>
</reference>
<evidence type="ECO:0000313" key="9">
    <source>
        <dbReference type="Proteomes" id="UP000285624"/>
    </source>
</evidence>
<evidence type="ECO:0000256" key="2">
    <source>
        <dbReference type="ARBA" id="ARBA00010400"/>
    </source>
</evidence>
<dbReference type="Proteomes" id="UP000285883">
    <property type="component" value="Unassembled WGS sequence"/>
</dbReference>
<evidence type="ECO:0000313" key="7">
    <source>
        <dbReference type="EMBL" id="RLN36577.1"/>
    </source>
</evidence>
<keyword evidence="4 5" id="KW-0732">Signal</keyword>
<dbReference type="Proteomes" id="UP000285624">
    <property type="component" value="Unassembled WGS sequence"/>
</dbReference>
<dbReference type="EMBL" id="JPWV03000338">
    <property type="protein sequence ID" value="KAG2516520.1"/>
    <property type="molecule type" value="Genomic_DNA"/>
</dbReference>
<name>A0A3R7KTB4_9STRA</name>
<dbReference type="EMBL" id="MAYM02000725">
    <property type="protein sequence ID" value="RLN36577.1"/>
    <property type="molecule type" value="Genomic_DNA"/>
</dbReference>
<evidence type="ECO:0000256" key="3">
    <source>
        <dbReference type="ARBA" id="ARBA00022525"/>
    </source>
</evidence>
<dbReference type="Pfam" id="PF16810">
    <property type="entry name" value="RXLR"/>
    <property type="match status" value="1"/>
</dbReference>
<dbReference type="AlphaFoldDB" id="A0A3R7KTB4"/>
<feature type="signal peptide" evidence="5">
    <location>
        <begin position="1"/>
        <end position="20"/>
    </location>
</feature>
<evidence type="ECO:0000313" key="10">
    <source>
        <dbReference type="Proteomes" id="UP000285883"/>
    </source>
</evidence>
<dbReference type="InterPro" id="IPR031825">
    <property type="entry name" value="RXLR"/>
</dbReference>
<dbReference type="EMBL" id="MBDN02000177">
    <property type="protein sequence ID" value="RLN78697.1"/>
    <property type="molecule type" value="Genomic_DNA"/>
</dbReference>
<dbReference type="Proteomes" id="UP000785171">
    <property type="component" value="Unassembled WGS sequence"/>
</dbReference>
<accession>A0A3R7KTB4</accession>
<reference evidence="6" key="1">
    <citation type="journal article" date="2015" name="Genom Data">
        <title>Genome sequences of six Phytophthora species associated with forests in New Zealand.</title>
        <authorList>
            <person name="Studholme D.J."/>
            <person name="McDougal R.L."/>
            <person name="Sambles C."/>
            <person name="Hansen E."/>
            <person name="Hardy G."/>
            <person name="Grant M."/>
            <person name="Ganley R.J."/>
            <person name="Williams N.M."/>
        </authorList>
    </citation>
    <scope>NUCLEOTIDE SEQUENCE</scope>
    <source>
        <strain evidence="6">NZFS 2646</strain>
    </source>
</reference>
<evidence type="ECO:0000256" key="5">
    <source>
        <dbReference type="RuleBase" id="RU367124"/>
    </source>
</evidence>